<feature type="region of interest" description="Disordered" evidence="1">
    <location>
        <begin position="36"/>
        <end position="57"/>
    </location>
</feature>
<reference evidence="2 3" key="1">
    <citation type="journal article" date="2019" name="Commun. Biol.">
        <title>The bagworm genome reveals a unique fibroin gene that provides high tensile strength.</title>
        <authorList>
            <person name="Kono N."/>
            <person name="Nakamura H."/>
            <person name="Ohtoshi R."/>
            <person name="Tomita M."/>
            <person name="Numata K."/>
            <person name="Arakawa K."/>
        </authorList>
    </citation>
    <scope>NUCLEOTIDE SEQUENCE [LARGE SCALE GENOMIC DNA]</scope>
</reference>
<feature type="compositionally biased region" description="Basic and acidic residues" evidence="1">
    <location>
        <begin position="46"/>
        <end position="57"/>
    </location>
</feature>
<dbReference type="EMBL" id="BGZK01000529">
    <property type="protein sequence ID" value="GBP48700.1"/>
    <property type="molecule type" value="Genomic_DNA"/>
</dbReference>
<evidence type="ECO:0000313" key="3">
    <source>
        <dbReference type="Proteomes" id="UP000299102"/>
    </source>
</evidence>
<comment type="caution">
    <text evidence="2">The sequence shown here is derived from an EMBL/GenBank/DDBJ whole genome shotgun (WGS) entry which is preliminary data.</text>
</comment>
<feature type="compositionally biased region" description="Polar residues" evidence="1">
    <location>
        <begin position="36"/>
        <end position="45"/>
    </location>
</feature>
<proteinExistence type="predicted"/>
<evidence type="ECO:0000313" key="2">
    <source>
        <dbReference type="EMBL" id="GBP48700.1"/>
    </source>
</evidence>
<sequence length="84" mass="9802">MRRRRSQGQGALNLRIASFAGNSERQSFWTNQDVDGQRVTASPTRQLDRKDERMRSRHAEMVGIQKIRTVLMNNGWKRNTITTK</sequence>
<evidence type="ECO:0000256" key="1">
    <source>
        <dbReference type="SAM" id="MobiDB-lite"/>
    </source>
</evidence>
<dbReference type="Proteomes" id="UP000299102">
    <property type="component" value="Unassembled WGS sequence"/>
</dbReference>
<name>A0A4C1WCT0_EUMVA</name>
<protein>
    <submittedName>
        <fullName evidence="2">Uncharacterized protein</fullName>
    </submittedName>
</protein>
<keyword evidence="3" id="KW-1185">Reference proteome</keyword>
<dbReference type="AlphaFoldDB" id="A0A4C1WCT0"/>
<organism evidence="2 3">
    <name type="scientific">Eumeta variegata</name>
    <name type="common">Bagworm moth</name>
    <name type="synonym">Eumeta japonica</name>
    <dbReference type="NCBI Taxonomy" id="151549"/>
    <lineage>
        <taxon>Eukaryota</taxon>
        <taxon>Metazoa</taxon>
        <taxon>Ecdysozoa</taxon>
        <taxon>Arthropoda</taxon>
        <taxon>Hexapoda</taxon>
        <taxon>Insecta</taxon>
        <taxon>Pterygota</taxon>
        <taxon>Neoptera</taxon>
        <taxon>Endopterygota</taxon>
        <taxon>Lepidoptera</taxon>
        <taxon>Glossata</taxon>
        <taxon>Ditrysia</taxon>
        <taxon>Tineoidea</taxon>
        <taxon>Psychidae</taxon>
        <taxon>Oiketicinae</taxon>
        <taxon>Eumeta</taxon>
    </lineage>
</organism>
<accession>A0A4C1WCT0</accession>
<gene>
    <name evidence="2" type="ORF">EVAR_88161_1</name>
</gene>